<dbReference type="Proteomes" id="UP001148629">
    <property type="component" value="Unassembled WGS sequence"/>
</dbReference>
<gene>
    <name evidence="1" type="ORF">NM208_g2224</name>
</gene>
<sequence length="745" mass="83654">MDPAYDDSPETELPSCSGCRKRKLKCSRQKPACSNCERLQTTCVYEARRNKPGLKSGAVESLNQRLEKVERALFGQGHGQDGDDLAESEPHRVDIPSPLEKVLSTLAGELQKLNQNITPTSSRSDQRQDTHGSRKRRRAERLEAEELLNDTPEDFPGSFDGDGIYDILDDLLDAYFSHVQPWIPMINMKDFRTRARQDNDHTLKVVLQAMAVACLRYVERDGELLPTNYVRTETRRLRRLVLLDALDGLTVENLQALTMIAFTDIGDGNLDKAWPIIGSLTRTVEHMQLSVETEDRQQRPAVLPSPSCLSPPLEWVEEEERRRVFWNIFILDRFSSVVKGWNTSLTAADVCRRLPICGGRWFEDDPAVTPYFGIWDRSRARIGNSITFLPGHYPSPSHSAAGENADPELQGPPSRGQSSSNTVDMSMVGAFAYHVESIESLSQITTYFLQTKIDFKNRQEVSNWLTRFKELDLRLVHWKMYLPQQWKDSGVSRETMPGVMDPNMTVANATHNISLILLHQRIAYPDAELGGIRLPSLCSADTCYTAAIETANITTKYLEGASHKWPVSPQLGICAFVSARVLLVHSRYYKSALADDFQVLVENLKEMSRRWSGYSNPESSSFFSQLSDRLINLCNESQEMQVQGAASKSSHASREISGSAVQPPTGPQTSYPTISCPPVVNAMSGLLGQDNEQWQSTADSLHPQSNARDDLSAISQMLMNNDFLEMDRIISFEDMMSGELPHTAL</sequence>
<organism evidence="1 2">
    <name type="scientific">Fusarium decemcellulare</name>
    <dbReference type="NCBI Taxonomy" id="57161"/>
    <lineage>
        <taxon>Eukaryota</taxon>
        <taxon>Fungi</taxon>
        <taxon>Dikarya</taxon>
        <taxon>Ascomycota</taxon>
        <taxon>Pezizomycotina</taxon>
        <taxon>Sordariomycetes</taxon>
        <taxon>Hypocreomycetidae</taxon>
        <taxon>Hypocreales</taxon>
        <taxon>Nectriaceae</taxon>
        <taxon>Fusarium</taxon>
        <taxon>Fusarium decemcellulare species complex</taxon>
    </lineage>
</organism>
<keyword evidence="2" id="KW-1185">Reference proteome</keyword>
<comment type="caution">
    <text evidence="1">The sequence shown here is derived from an EMBL/GenBank/DDBJ whole genome shotgun (WGS) entry which is preliminary data.</text>
</comment>
<reference evidence="1" key="1">
    <citation type="submission" date="2022-08" db="EMBL/GenBank/DDBJ databases">
        <title>Genome Sequence of Fusarium decemcellulare.</title>
        <authorList>
            <person name="Buettner E."/>
        </authorList>
    </citation>
    <scope>NUCLEOTIDE SEQUENCE</scope>
    <source>
        <strain evidence="1">Babe19</strain>
    </source>
</reference>
<protein>
    <submittedName>
        <fullName evidence="1">Uncharacterized protein</fullName>
    </submittedName>
</protein>
<evidence type="ECO:0000313" key="2">
    <source>
        <dbReference type="Proteomes" id="UP001148629"/>
    </source>
</evidence>
<proteinExistence type="predicted"/>
<name>A0ACC1STU6_9HYPO</name>
<dbReference type="EMBL" id="JANRMS010000129">
    <property type="protein sequence ID" value="KAJ3546011.1"/>
    <property type="molecule type" value="Genomic_DNA"/>
</dbReference>
<evidence type="ECO:0000313" key="1">
    <source>
        <dbReference type="EMBL" id="KAJ3546011.1"/>
    </source>
</evidence>
<accession>A0ACC1STU6</accession>